<sequence>MPHATCYRLQATATVDTDGAVAAAVQHGFHTACPGCDRSGWPCIRPRVGELWPNNLGYLRLTKGDLTKEPSNAEVVKKQMGEERKTAEDFRVGFLSRSHWLPHLQPEVCTGRTPQATLFAFCRVS</sequence>
<reference evidence="2" key="1">
    <citation type="journal article" date="2017" name="Genome Biol.">
        <title>Comparative genomics reveals high biological diversity and specific adaptations in the industrially and medically important fungal genus Aspergillus.</title>
        <authorList>
            <person name="de Vries R.P."/>
            <person name="Riley R."/>
            <person name="Wiebenga A."/>
            <person name="Aguilar-Osorio G."/>
            <person name="Amillis S."/>
            <person name="Uchima C.A."/>
            <person name="Anderluh G."/>
            <person name="Asadollahi M."/>
            <person name="Askin M."/>
            <person name="Barry K."/>
            <person name="Battaglia E."/>
            <person name="Bayram O."/>
            <person name="Benocci T."/>
            <person name="Braus-Stromeyer S.A."/>
            <person name="Caldana C."/>
            <person name="Canovas D."/>
            <person name="Cerqueira G.C."/>
            <person name="Chen F."/>
            <person name="Chen W."/>
            <person name="Choi C."/>
            <person name="Clum A."/>
            <person name="Dos Santos R.A."/>
            <person name="Damasio A.R."/>
            <person name="Diallinas G."/>
            <person name="Emri T."/>
            <person name="Fekete E."/>
            <person name="Flipphi M."/>
            <person name="Freyberg S."/>
            <person name="Gallo A."/>
            <person name="Gournas C."/>
            <person name="Habgood R."/>
            <person name="Hainaut M."/>
            <person name="Harispe M.L."/>
            <person name="Henrissat B."/>
            <person name="Hilden K.S."/>
            <person name="Hope R."/>
            <person name="Hossain A."/>
            <person name="Karabika E."/>
            <person name="Karaffa L."/>
            <person name="Karanyi Z."/>
            <person name="Krasevec N."/>
            <person name="Kuo A."/>
            <person name="Kusch H."/>
            <person name="LaButti K."/>
            <person name="Lagendijk E.L."/>
            <person name="Lapidus A."/>
            <person name="Levasseur A."/>
            <person name="Lindquist E."/>
            <person name="Lipzen A."/>
            <person name="Logrieco A.F."/>
            <person name="MacCabe A."/>
            <person name="Maekelae M.R."/>
            <person name="Malavazi I."/>
            <person name="Melin P."/>
            <person name="Meyer V."/>
            <person name="Mielnichuk N."/>
            <person name="Miskei M."/>
            <person name="Molnar A.P."/>
            <person name="Mule G."/>
            <person name="Ngan C.Y."/>
            <person name="Orejas M."/>
            <person name="Orosz E."/>
            <person name="Ouedraogo J.P."/>
            <person name="Overkamp K.M."/>
            <person name="Park H.-S."/>
            <person name="Perrone G."/>
            <person name="Piumi F."/>
            <person name="Punt P.J."/>
            <person name="Ram A.F."/>
            <person name="Ramon A."/>
            <person name="Rauscher S."/>
            <person name="Record E."/>
            <person name="Riano-Pachon D.M."/>
            <person name="Robert V."/>
            <person name="Roehrig J."/>
            <person name="Ruller R."/>
            <person name="Salamov A."/>
            <person name="Salih N.S."/>
            <person name="Samson R.A."/>
            <person name="Sandor E."/>
            <person name="Sanguinetti M."/>
            <person name="Schuetze T."/>
            <person name="Sepcic K."/>
            <person name="Shelest E."/>
            <person name="Sherlock G."/>
            <person name="Sophianopoulou V."/>
            <person name="Squina F.M."/>
            <person name="Sun H."/>
            <person name="Susca A."/>
            <person name="Todd R.B."/>
            <person name="Tsang A."/>
            <person name="Unkles S.E."/>
            <person name="van de Wiele N."/>
            <person name="van Rossen-Uffink D."/>
            <person name="Oliveira J.V."/>
            <person name="Vesth T.C."/>
            <person name="Visser J."/>
            <person name="Yu J.-H."/>
            <person name="Zhou M."/>
            <person name="Andersen M.R."/>
            <person name="Archer D.B."/>
            <person name="Baker S.E."/>
            <person name="Benoit I."/>
            <person name="Brakhage A.A."/>
            <person name="Braus G.H."/>
            <person name="Fischer R."/>
            <person name="Frisvad J.C."/>
            <person name="Goldman G.H."/>
            <person name="Houbraken J."/>
            <person name="Oakley B."/>
            <person name="Pocsi I."/>
            <person name="Scazzocchio C."/>
            <person name="Seiboth B."/>
            <person name="vanKuyk P.A."/>
            <person name="Wortman J."/>
            <person name="Dyer P.S."/>
            <person name="Grigoriev I.V."/>
        </authorList>
    </citation>
    <scope>NUCLEOTIDE SEQUENCE [LARGE SCALE GENOMIC DNA]</scope>
    <source>
        <strain evidence="2">CBS 106.47</strain>
    </source>
</reference>
<dbReference type="AlphaFoldDB" id="A0A1M3TWT9"/>
<evidence type="ECO:0000313" key="1">
    <source>
        <dbReference type="EMBL" id="OJZ91176.1"/>
    </source>
</evidence>
<gene>
    <name evidence="1" type="ORF">ASPFODRAFT_57383</name>
</gene>
<name>A0A1M3TWT9_ASPLC</name>
<accession>A0A1M3TWT9</accession>
<dbReference type="OrthoDB" id="10472474at2759"/>
<dbReference type="VEuPathDB" id="FungiDB:ASPFODRAFT_57383"/>
<dbReference type="EMBL" id="KV878237">
    <property type="protein sequence ID" value="OJZ91176.1"/>
    <property type="molecule type" value="Genomic_DNA"/>
</dbReference>
<protein>
    <submittedName>
        <fullName evidence="1">Uncharacterized protein</fullName>
    </submittedName>
</protein>
<proteinExistence type="predicted"/>
<dbReference type="Proteomes" id="UP000184063">
    <property type="component" value="Unassembled WGS sequence"/>
</dbReference>
<organism evidence="1 2">
    <name type="scientific">Aspergillus luchuensis (strain CBS 106.47)</name>
    <dbReference type="NCBI Taxonomy" id="1137211"/>
    <lineage>
        <taxon>Eukaryota</taxon>
        <taxon>Fungi</taxon>
        <taxon>Dikarya</taxon>
        <taxon>Ascomycota</taxon>
        <taxon>Pezizomycotina</taxon>
        <taxon>Eurotiomycetes</taxon>
        <taxon>Eurotiomycetidae</taxon>
        <taxon>Eurotiales</taxon>
        <taxon>Aspergillaceae</taxon>
        <taxon>Aspergillus</taxon>
        <taxon>Aspergillus subgen. Circumdati</taxon>
    </lineage>
</organism>
<evidence type="ECO:0000313" key="2">
    <source>
        <dbReference type="Proteomes" id="UP000184063"/>
    </source>
</evidence>